<dbReference type="OrthoDB" id="10251508at2759"/>
<name>A0A0D2MPL0_9CHLO</name>
<proteinExistence type="inferred from homology"/>
<dbReference type="PANTHER" id="PTHR13890">
    <property type="entry name" value="RNA SPLICING PROTEIN MRS2, MITOCHONDRIAL"/>
    <property type="match status" value="1"/>
</dbReference>
<dbReference type="InterPro" id="IPR039204">
    <property type="entry name" value="MRS2-like"/>
</dbReference>
<dbReference type="Proteomes" id="UP000054498">
    <property type="component" value="Unassembled WGS sequence"/>
</dbReference>
<dbReference type="KEGG" id="mng:MNEG_5514"/>
<evidence type="ECO:0000256" key="2">
    <source>
        <dbReference type="SAM" id="MobiDB-lite"/>
    </source>
</evidence>
<dbReference type="GO" id="GO:0015095">
    <property type="term" value="F:magnesium ion transmembrane transporter activity"/>
    <property type="evidence" value="ECO:0007669"/>
    <property type="project" value="UniProtKB-ARBA"/>
</dbReference>
<dbReference type="PANTHER" id="PTHR13890:SF31">
    <property type="entry name" value="MAGNESIUM TRANSPORTER MRS2-2-RELATED"/>
    <property type="match status" value="1"/>
</dbReference>
<dbReference type="EMBL" id="KK101048">
    <property type="protein sequence ID" value="KIZ02442.1"/>
    <property type="molecule type" value="Genomic_DNA"/>
</dbReference>
<sequence length="323" mass="35732">MREADLDLPFELHMLEVALGEVRGPGPGGGLAAVVQAAVVAVCRHLAQQAASLEQLAHPALDALTRNADTINLERVRKIKTQHQRLSGRVTGLREVLERYMEDDQDMYRMCLTKRRETDVEPTGSDNTLMISRPNPARHHLAAAGLLRSHSLARSPPVFLERLGSSLPRQRGGADSDSSSATSDVHDLLEVENLLESYYMMVDSTHHKLNAIGEYIDDTEDYINIELDYSRNRLLRLEIMITASALGRCDGSASGKLLRRAGVATFCLALYNLLAGVLGENLVLPTLITQDIWGFVVVNGTASTVCVALFFLSWRVMQRRKMI</sequence>
<evidence type="ECO:0008006" key="6">
    <source>
        <dbReference type="Google" id="ProtNLM"/>
    </source>
</evidence>
<evidence type="ECO:0000256" key="3">
    <source>
        <dbReference type="SAM" id="Phobius"/>
    </source>
</evidence>
<evidence type="ECO:0000313" key="5">
    <source>
        <dbReference type="Proteomes" id="UP000054498"/>
    </source>
</evidence>
<dbReference type="GeneID" id="25738391"/>
<accession>A0A0D2MPL0</accession>
<organism evidence="4 5">
    <name type="scientific">Monoraphidium neglectum</name>
    <dbReference type="NCBI Taxonomy" id="145388"/>
    <lineage>
        <taxon>Eukaryota</taxon>
        <taxon>Viridiplantae</taxon>
        <taxon>Chlorophyta</taxon>
        <taxon>core chlorophytes</taxon>
        <taxon>Chlorophyceae</taxon>
        <taxon>CS clade</taxon>
        <taxon>Sphaeropleales</taxon>
        <taxon>Selenastraceae</taxon>
        <taxon>Monoraphidium</taxon>
    </lineage>
</organism>
<comment type="similarity">
    <text evidence="1">Belongs to the CorA metal ion transporter (MIT) (TC 1.A.35.5) family.</text>
</comment>
<protein>
    <recommendedName>
        <fullName evidence="6">Magnesium transporter</fullName>
    </recommendedName>
</protein>
<keyword evidence="3" id="KW-0472">Membrane</keyword>
<keyword evidence="3" id="KW-0812">Transmembrane</keyword>
<feature type="transmembrane region" description="Helical" evidence="3">
    <location>
        <begin position="292"/>
        <end position="314"/>
    </location>
</feature>
<keyword evidence="3" id="KW-1133">Transmembrane helix</keyword>
<feature type="transmembrane region" description="Helical" evidence="3">
    <location>
        <begin position="261"/>
        <end position="280"/>
    </location>
</feature>
<gene>
    <name evidence="4" type="ORF">MNEG_5514</name>
</gene>
<dbReference type="RefSeq" id="XP_013901461.1">
    <property type="nucleotide sequence ID" value="XM_014046007.1"/>
</dbReference>
<feature type="region of interest" description="Disordered" evidence="2">
    <location>
        <begin position="164"/>
        <end position="183"/>
    </location>
</feature>
<dbReference type="AlphaFoldDB" id="A0A0D2MPL0"/>
<reference evidence="4 5" key="1">
    <citation type="journal article" date="2013" name="BMC Genomics">
        <title>Reconstruction of the lipid metabolism for the microalga Monoraphidium neglectum from its genome sequence reveals characteristics suitable for biofuel production.</title>
        <authorList>
            <person name="Bogen C."/>
            <person name="Al-Dilaimi A."/>
            <person name="Albersmeier A."/>
            <person name="Wichmann J."/>
            <person name="Grundmann M."/>
            <person name="Rupp O."/>
            <person name="Lauersen K.J."/>
            <person name="Blifernez-Klassen O."/>
            <person name="Kalinowski J."/>
            <person name="Goesmann A."/>
            <person name="Mussgnug J.H."/>
            <person name="Kruse O."/>
        </authorList>
    </citation>
    <scope>NUCLEOTIDE SEQUENCE [LARGE SCALE GENOMIC DNA]</scope>
    <source>
        <strain evidence="4 5">SAG 48.87</strain>
    </source>
</reference>
<keyword evidence="5" id="KW-1185">Reference proteome</keyword>
<dbReference type="Gene3D" id="1.20.58.340">
    <property type="entry name" value="Magnesium transport protein CorA, transmembrane region"/>
    <property type="match status" value="1"/>
</dbReference>
<evidence type="ECO:0000256" key="1">
    <source>
        <dbReference type="ARBA" id="ARBA00007535"/>
    </source>
</evidence>
<evidence type="ECO:0000313" key="4">
    <source>
        <dbReference type="EMBL" id="KIZ02442.1"/>
    </source>
</evidence>